<dbReference type="AlphaFoldDB" id="A0A840L6A5"/>
<keyword evidence="2" id="KW-1185">Reference proteome</keyword>
<evidence type="ECO:0000313" key="2">
    <source>
        <dbReference type="Proteomes" id="UP000562027"/>
    </source>
</evidence>
<dbReference type="Proteomes" id="UP000562027">
    <property type="component" value="Unassembled WGS sequence"/>
</dbReference>
<proteinExistence type="predicted"/>
<dbReference type="RefSeq" id="WP_184299253.1">
    <property type="nucleotide sequence ID" value="NZ_JACHLP010000004.1"/>
</dbReference>
<sequence>MITNDEFQAIKIARNVLTSAFALEEAYDLVVGNYIELEQDVLTASVSEVCRQAQAYNDFFGLRSTINRRFVNLLSACRSYIDQTPQRLKNCTEDPIFAREQFKTCLSGHYDASFSYRFLEALRNHVQHCGLAVHRVSTNSRWVEANNNRHLEVSVEPFANRKFLSTDSRFKKSVLDETPEDIPLLAHLRTYMEAIGNAHQVVRSAVSVSTISARGRIEAHIKAYADINDGVTIGLAAVAIEEHRQEYKETVPLLLEWDDVRLKLEKRNSSLQGLANRVFVSRGS</sequence>
<reference evidence="1 2" key="1">
    <citation type="submission" date="2020-08" db="EMBL/GenBank/DDBJ databases">
        <title>Functional genomics of gut bacteria from endangered species of beetles.</title>
        <authorList>
            <person name="Carlos-Shanley C."/>
        </authorList>
    </citation>
    <scope>NUCLEOTIDE SEQUENCE [LARGE SCALE GENOMIC DNA]</scope>
    <source>
        <strain evidence="1 2">S00239</strain>
    </source>
</reference>
<organism evidence="1 2">
    <name type="scientific">Roseateles oligotrophus</name>
    <dbReference type="NCBI Taxonomy" id="1769250"/>
    <lineage>
        <taxon>Bacteria</taxon>
        <taxon>Pseudomonadati</taxon>
        <taxon>Pseudomonadota</taxon>
        <taxon>Betaproteobacteria</taxon>
        <taxon>Burkholderiales</taxon>
        <taxon>Sphaerotilaceae</taxon>
        <taxon>Roseateles</taxon>
    </lineage>
</organism>
<accession>A0A840L6A5</accession>
<comment type="caution">
    <text evidence="1">The sequence shown here is derived from an EMBL/GenBank/DDBJ whole genome shotgun (WGS) entry which is preliminary data.</text>
</comment>
<dbReference type="EMBL" id="JACHLP010000004">
    <property type="protein sequence ID" value="MBB4843720.1"/>
    <property type="molecule type" value="Genomic_DNA"/>
</dbReference>
<evidence type="ECO:0000313" key="1">
    <source>
        <dbReference type="EMBL" id="MBB4843720.1"/>
    </source>
</evidence>
<protein>
    <submittedName>
        <fullName evidence="1">Uncharacterized protein</fullName>
    </submittedName>
</protein>
<gene>
    <name evidence="1" type="ORF">HNP55_002243</name>
</gene>
<name>A0A840L6A5_9BURK</name>